<accession>A0A6N7W5G5</accession>
<proteinExistence type="predicted"/>
<reference evidence="1 2" key="1">
    <citation type="submission" date="2019-08" db="EMBL/GenBank/DDBJ databases">
        <title>In-depth cultivation of the pig gut microbiome towards novel bacterial diversity and tailored functional studies.</title>
        <authorList>
            <person name="Wylensek D."/>
            <person name="Hitch T.C.A."/>
            <person name="Clavel T."/>
        </authorList>
    </citation>
    <scope>NUCLEOTIDE SEQUENCE [LARGE SCALE GENOMIC DNA]</scope>
    <source>
        <strain evidence="1 2">WB03_NA08</strain>
    </source>
</reference>
<comment type="caution">
    <text evidence="1">The sequence shown here is derived from an EMBL/GenBank/DDBJ whole genome shotgun (WGS) entry which is preliminary data.</text>
</comment>
<dbReference type="AlphaFoldDB" id="A0A6N7W5G5"/>
<dbReference type="Gene3D" id="1.25.40.10">
    <property type="entry name" value="Tetratricopeptide repeat domain"/>
    <property type="match status" value="1"/>
</dbReference>
<sequence>MKLYSEIPAPEGLFEHAQVKEALVAAYWSEFERAIAAITEFLNDDPPEDHAIFALRETVPWWAELGNLDRAAKVATQCAQRAIQLWGSLDPMALVMRNTQMYWLGKAGKQSKAEECARSLLADAAVVLDLKEPLHAAVRNNAARIFEGGEHRAEAESIYIDLISDFEAWGQSETEHCFTTRDNYVQFLASDGRVSEARDLMLEQILIFTKIYGQYSPITLRGRYDASILSLHLGQMDSAREQLEGLAQDCAKHLDVADALTSMVLSVLLSIALEQDDAAAVVQVTTRLLDQAQYTGDPCQMSAGLQQLRNRYRDLCGVSH</sequence>
<protein>
    <submittedName>
        <fullName evidence="1">Uncharacterized protein</fullName>
    </submittedName>
</protein>
<name>A0A6N7W5G5_9ACTO</name>
<dbReference type="EMBL" id="VULO01000008">
    <property type="protein sequence ID" value="MSS84555.1"/>
    <property type="molecule type" value="Genomic_DNA"/>
</dbReference>
<organism evidence="1 2">
    <name type="scientific">Scrofimicrobium canadense</name>
    <dbReference type="NCBI Taxonomy" id="2652290"/>
    <lineage>
        <taxon>Bacteria</taxon>
        <taxon>Bacillati</taxon>
        <taxon>Actinomycetota</taxon>
        <taxon>Actinomycetes</taxon>
        <taxon>Actinomycetales</taxon>
        <taxon>Actinomycetaceae</taxon>
        <taxon>Scrofimicrobium</taxon>
    </lineage>
</organism>
<dbReference type="InterPro" id="IPR011990">
    <property type="entry name" value="TPR-like_helical_dom_sf"/>
</dbReference>
<dbReference type="Proteomes" id="UP000470875">
    <property type="component" value="Unassembled WGS sequence"/>
</dbReference>
<keyword evidence="2" id="KW-1185">Reference proteome</keyword>
<evidence type="ECO:0000313" key="2">
    <source>
        <dbReference type="Proteomes" id="UP000470875"/>
    </source>
</evidence>
<dbReference type="RefSeq" id="WP_154545040.1">
    <property type="nucleotide sequence ID" value="NZ_VULO01000008.1"/>
</dbReference>
<evidence type="ECO:0000313" key="1">
    <source>
        <dbReference type="EMBL" id="MSS84555.1"/>
    </source>
</evidence>
<gene>
    <name evidence="1" type="ORF">FYJ24_07215</name>
</gene>